<name>A0A2P2P2D1_RHIMU</name>
<reference evidence="2" key="1">
    <citation type="submission" date="2018-02" db="EMBL/GenBank/DDBJ databases">
        <title>Rhizophora mucronata_Transcriptome.</title>
        <authorList>
            <person name="Meera S.P."/>
            <person name="Sreeshan A."/>
            <person name="Augustine A."/>
        </authorList>
    </citation>
    <scope>NUCLEOTIDE SEQUENCE</scope>
    <source>
        <tissue evidence="2">Leaf</tissue>
    </source>
</reference>
<proteinExistence type="predicted"/>
<sequence>MQQSSNADANHHLEGNQNLSKPGITYLTLIHNMHISTRHKVIPSKQAFHTLERNDNSYRD</sequence>
<feature type="region of interest" description="Disordered" evidence="1">
    <location>
        <begin position="1"/>
        <end position="21"/>
    </location>
</feature>
<organism evidence="2">
    <name type="scientific">Rhizophora mucronata</name>
    <name type="common">Asiatic mangrove</name>
    <dbReference type="NCBI Taxonomy" id="61149"/>
    <lineage>
        <taxon>Eukaryota</taxon>
        <taxon>Viridiplantae</taxon>
        <taxon>Streptophyta</taxon>
        <taxon>Embryophyta</taxon>
        <taxon>Tracheophyta</taxon>
        <taxon>Spermatophyta</taxon>
        <taxon>Magnoliopsida</taxon>
        <taxon>eudicotyledons</taxon>
        <taxon>Gunneridae</taxon>
        <taxon>Pentapetalae</taxon>
        <taxon>rosids</taxon>
        <taxon>fabids</taxon>
        <taxon>Malpighiales</taxon>
        <taxon>Rhizophoraceae</taxon>
        <taxon>Rhizophora</taxon>
    </lineage>
</organism>
<accession>A0A2P2P2D1</accession>
<evidence type="ECO:0000313" key="2">
    <source>
        <dbReference type="EMBL" id="MBX48781.1"/>
    </source>
</evidence>
<evidence type="ECO:0000256" key="1">
    <source>
        <dbReference type="SAM" id="MobiDB-lite"/>
    </source>
</evidence>
<dbReference type="AlphaFoldDB" id="A0A2P2P2D1"/>
<protein>
    <submittedName>
        <fullName evidence="2">Uncharacterized protein</fullName>
    </submittedName>
</protein>
<dbReference type="EMBL" id="GGEC01068297">
    <property type="protein sequence ID" value="MBX48781.1"/>
    <property type="molecule type" value="Transcribed_RNA"/>
</dbReference>